<organism evidence="2 3">
    <name type="scientific">Sphaerobolus stellatus (strain SS14)</name>
    <dbReference type="NCBI Taxonomy" id="990650"/>
    <lineage>
        <taxon>Eukaryota</taxon>
        <taxon>Fungi</taxon>
        <taxon>Dikarya</taxon>
        <taxon>Basidiomycota</taxon>
        <taxon>Agaricomycotina</taxon>
        <taxon>Agaricomycetes</taxon>
        <taxon>Phallomycetidae</taxon>
        <taxon>Geastrales</taxon>
        <taxon>Sphaerobolaceae</taxon>
        <taxon>Sphaerobolus</taxon>
    </lineage>
</organism>
<sequence>MGANMFIGEDLIWLWCKYSVYYLLPVEGDTHATWLDTMMIQKQQLKSDMYVPILVPYPLSLITPLQRTKCWFYNKKNWPPCPHQAPILGTLSDIIKSNENEVTPLPLQIVTRSKLERKGLAALGIGHPPAQDARALFGEDNTKSISKDALLLCLKAGEDHHYHPKYWNQVCLCQWEALTDEEREPFNQHAKQLKEAHTKQPCQAQIHYNQDIFCEALCHNFESFAGFGHGQIGHAAFHVKVAYMGWGTFLKPNYHSQAQESESQTGSVLIVPQTLSLDKDTHGAPMLPPLVRDEELAKVLTAYLEENWKYHWSGDSAITRLPWQLFAQQPSKFLLHICIQDGLILKNPGEMIIPELCIWFNHLQCAQEDLIEDEEPQKLFHKKSSLLVPPAITSILPSSAPVNISVPPLSDLAKGEGRPISTKPQSSHECNATADMDHTPMKRCTRAGTAAKLQDVDGHHEEGVVSSDIVKLQKRG</sequence>
<evidence type="ECO:0000313" key="2">
    <source>
        <dbReference type="EMBL" id="KIJ28193.1"/>
    </source>
</evidence>
<evidence type="ECO:0000313" key="3">
    <source>
        <dbReference type="Proteomes" id="UP000054279"/>
    </source>
</evidence>
<dbReference type="HOGENOM" id="CLU_573868_0_0_1"/>
<reference evidence="2 3" key="1">
    <citation type="submission" date="2014-06" db="EMBL/GenBank/DDBJ databases">
        <title>Evolutionary Origins and Diversification of the Mycorrhizal Mutualists.</title>
        <authorList>
            <consortium name="DOE Joint Genome Institute"/>
            <consortium name="Mycorrhizal Genomics Consortium"/>
            <person name="Kohler A."/>
            <person name="Kuo A."/>
            <person name="Nagy L.G."/>
            <person name="Floudas D."/>
            <person name="Copeland A."/>
            <person name="Barry K.W."/>
            <person name="Cichocki N."/>
            <person name="Veneault-Fourrey C."/>
            <person name="LaButti K."/>
            <person name="Lindquist E.A."/>
            <person name="Lipzen A."/>
            <person name="Lundell T."/>
            <person name="Morin E."/>
            <person name="Murat C."/>
            <person name="Riley R."/>
            <person name="Ohm R."/>
            <person name="Sun H."/>
            <person name="Tunlid A."/>
            <person name="Henrissat B."/>
            <person name="Grigoriev I.V."/>
            <person name="Hibbett D.S."/>
            <person name="Martin F."/>
        </authorList>
    </citation>
    <scope>NUCLEOTIDE SEQUENCE [LARGE SCALE GENOMIC DNA]</scope>
    <source>
        <strain evidence="2 3">SS14</strain>
    </source>
</reference>
<gene>
    <name evidence="2" type="ORF">M422DRAFT_54734</name>
</gene>
<keyword evidence="3" id="KW-1185">Reference proteome</keyword>
<feature type="region of interest" description="Disordered" evidence="1">
    <location>
        <begin position="414"/>
        <end position="435"/>
    </location>
</feature>
<protein>
    <submittedName>
        <fullName evidence="2">Uncharacterized protein</fullName>
    </submittedName>
</protein>
<dbReference type="EMBL" id="KN837313">
    <property type="protein sequence ID" value="KIJ28193.1"/>
    <property type="molecule type" value="Genomic_DNA"/>
</dbReference>
<dbReference type="SUPFAM" id="SSF47095">
    <property type="entry name" value="HMG-box"/>
    <property type="match status" value="1"/>
</dbReference>
<name>A0A0C9TFN6_SPHS4</name>
<evidence type="ECO:0000256" key="1">
    <source>
        <dbReference type="SAM" id="MobiDB-lite"/>
    </source>
</evidence>
<accession>A0A0C9TFN6</accession>
<dbReference type="Proteomes" id="UP000054279">
    <property type="component" value="Unassembled WGS sequence"/>
</dbReference>
<proteinExistence type="predicted"/>
<dbReference type="AlphaFoldDB" id="A0A0C9TFN6"/>
<dbReference type="InterPro" id="IPR036910">
    <property type="entry name" value="HMG_box_dom_sf"/>
</dbReference>